<evidence type="ECO:0000256" key="2">
    <source>
        <dbReference type="SAM" id="MobiDB-lite"/>
    </source>
</evidence>
<feature type="compositionally biased region" description="Acidic residues" evidence="2">
    <location>
        <begin position="486"/>
        <end position="501"/>
    </location>
</feature>
<feature type="region of interest" description="Disordered" evidence="2">
    <location>
        <begin position="437"/>
        <end position="501"/>
    </location>
</feature>
<keyword evidence="3" id="KW-1133">Transmembrane helix</keyword>
<proteinExistence type="predicted"/>
<evidence type="ECO:0000256" key="1">
    <source>
        <dbReference type="SAM" id="Coils"/>
    </source>
</evidence>
<accession>A0AAW1V7H2</accession>
<dbReference type="InterPro" id="IPR000253">
    <property type="entry name" value="FHA_dom"/>
</dbReference>
<evidence type="ECO:0000259" key="4">
    <source>
        <dbReference type="PROSITE" id="PS50006"/>
    </source>
</evidence>
<gene>
    <name evidence="5" type="ORF">WA026_000393</name>
</gene>
<dbReference type="PANTHER" id="PTHR15715">
    <property type="entry name" value="CENTROSOMAL PROTEIN OF 170 KDA"/>
    <property type="match status" value="1"/>
</dbReference>
<feature type="domain" description="FHA" evidence="4">
    <location>
        <begin position="60"/>
        <end position="115"/>
    </location>
</feature>
<feature type="transmembrane region" description="Helical" evidence="3">
    <location>
        <begin position="681"/>
        <end position="700"/>
    </location>
</feature>
<dbReference type="CDD" id="cd22679">
    <property type="entry name" value="FHA_SLMAP"/>
    <property type="match status" value="1"/>
</dbReference>
<dbReference type="InterPro" id="IPR051176">
    <property type="entry name" value="Cent_Immune-Sig_Mod"/>
</dbReference>
<feature type="coiled-coil region" evidence="1">
    <location>
        <begin position="634"/>
        <end position="675"/>
    </location>
</feature>
<dbReference type="Pfam" id="PF00498">
    <property type="entry name" value="FHA"/>
    <property type="match status" value="1"/>
</dbReference>
<dbReference type="AlphaFoldDB" id="A0AAW1V7H2"/>
<organism evidence="5 6">
    <name type="scientific">Henosepilachna vigintioctopunctata</name>
    <dbReference type="NCBI Taxonomy" id="420089"/>
    <lineage>
        <taxon>Eukaryota</taxon>
        <taxon>Metazoa</taxon>
        <taxon>Ecdysozoa</taxon>
        <taxon>Arthropoda</taxon>
        <taxon>Hexapoda</taxon>
        <taxon>Insecta</taxon>
        <taxon>Pterygota</taxon>
        <taxon>Neoptera</taxon>
        <taxon>Endopterygota</taxon>
        <taxon>Coleoptera</taxon>
        <taxon>Polyphaga</taxon>
        <taxon>Cucujiformia</taxon>
        <taxon>Coccinelloidea</taxon>
        <taxon>Coccinellidae</taxon>
        <taxon>Epilachninae</taxon>
        <taxon>Epilachnini</taxon>
        <taxon>Henosepilachna</taxon>
    </lineage>
</organism>
<keyword evidence="3" id="KW-0812">Transmembrane</keyword>
<keyword evidence="1" id="KW-0175">Coiled coil</keyword>
<reference evidence="5 6" key="1">
    <citation type="submission" date="2023-03" db="EMBL/GenBank/DDBJ databases">
        <title>Genome insight into feeding habits of ladybird beetles.</title>
        <authorList>
            <person name="Li H.-S."/>
            <person name="Huang Y.-H."/>
            <person name="Pang H."/>
        </authorList>
    </citation>
    <scope>NUCLEOTIDE SEQUENCE [LARGE SCALE GENOMIC DNA]</scope>
    <source>
        <strain evidence="5">SYSU_2023b</strain>
        <tissue evidence="5">Whole body</tissue>
    </source>
</reference>
<sequence>MVVVSDSWVKNVATFPTPAMNEMDMIITNNETKMYAKAVLICRQNSHPFQDRTLCLDDHVKVGRAVARARAKPNNAIFDCKVLSRNHAMLWYDNGKFFLQDTKSSNGTFVNNNKLTPETEHHEVSSGDIVQFGVDVIENNRKVTHGCIIATLKLYLPDGKEAKASPSISENNRYGMVPLDELYKLNKIIQDASAREECLQKKLDKLHCMLQSAKSATSTCWASYVGEERLLSRIATLETQLSQANKNWTEDKCKQELSKIQDANVSYQVATIETLERLHTEKLDVVAYVKELEIKKNTIEEEGSRAKKQAIALQKELDELLKNYIEEQKTSEKIRTEYETKIQDLQTQLNEKNELMFALETKMDSNIKTNGCNIKDELEKSNFICPEDDLKIKKEMLENEEQENSPNSHVEEPSYITLTVGPVQSQNFEEYETNIENENGLTDSDDNHKTWTDSEDSTTEEPVMKEKLKKDVKFDLPENDKSKNSDDEEVGEKEIEEESVEDNEIKLVDNIDSKTLKYHFQSTQNELKKRIESLDQLCKSNQLKVDELENILSEERKLHAEVKVENELLKEELQKHKTDLEKTNEENRELKNEVNILLASKEVGAGDAVSENIVEKEDVKSIEKIQKVVSYEELVSVEEELVILKERFSQVNEDKVKLKRDIDELRKEYNLVRNQSHNTTFFYVAPLVLIVLYLLVSKILS</sequence>
<feature type="coiled-coil region" evidence="1">
    <location>
        <begin position="531"/>
        <end position="600"/>
    </location>
</feature>
<dbReference type="Gene3D" id="2.60.200.20">
    <property type="match status" value="1"/>
</dbReference>
<feature type="coiled-coil region" evidence="1">
    <location>
        <begin position="289"/>
        <end position="362"/>
    </location>
</feature>
<dbReference type="SMART" id="SM00240">
    <property type="entry name" value="FHA"/>
    <property type="match status" value="1"/>
</dbReference>
<comment type="caution">
    <text evidence="5">The sequence shown here is derived from an EMBL/GenBank/DDBJ whole genome shotgun (WGS) entry which is preliminary data.</text>
</comment>
<dbReference type="PANTHER" id="PTHR15715:SF37">
    <property type="entry name" value="LD47843P"/>
    <property type="match status" value="1"/>
</dbReference>
<protein>
    <recommendedName>
        <fullName evidence="4">FHA domain-containing protein</fullName>
    </recommendedName>
</protein>
<dbReference type="PROSITE" id="PS50006">
    <property type="entry name" value="FHA_DOMAIN"/>
    <property type="match status" value="1"/>
</dbReference>
<evidence type="ECO:0000313" key="6">
    <source>
        <dbReference type="Proteomes" id="UP001431783"/>
    </source>
</evidence>
<keyword evidence="6" id="KW-1185">Reference proteome</keyword>
<name>A0AAW1V7H2_9CUCU</name>
<dbReference type="InterPro" id="IPR008984">
    <property type="entry name" value="SMAD_FHA_dom_sf"/>
</dbReference>
<dbReference type="Proteomes" id="UP001431783">
    <property type="component" value="Unassembled WGS sequence"/>
</dbReference>
<feature type="compositionally biased region" description="Basic and acidic residues" evidence="2">
    <location>
        <begin position="462"/>
        <end position="485"/>
    </location>
</feature>
<evidence type="ECO:0000256" key="3">
    <source>
        <dbReference type="SAM" id="Phobius"/>
    </source>
</evidence>
<keyword evidence="3" id="KW-0472">Membrane</keyword>
<dbReference type="SUPFAM" id="SSF49879">
    <property type="entry name" value="SMAD/FHA domain"/>
    <property type="match status" value="1"/>
</dbReference>
<evidence type="ECO:0000313" key="5">
    <source>
        <dbReference type="EMBL" id="KAK9888121.1"/>
    </source>
</evidence>
<dbReference type="EMBL" id="JARQZJ010000121">
    <property type="protein sequence ID" value="KAK9888121.1"/>
    <property type="molecule type" value="Genomic_DNA"/>
</dbReference>